<sequence length="157" mass="17357">MSQLSESEKDAFSRPSSAPSRTFLLSGSKFSALRSLDPTSQQNLSSFQPVKCISPLNGYTKIAPEKGSPLQLVSPDEVTSSSWNEDKDSLNRVEEPNRRELLSRVNILKRNSSFSKQTIGVGTSGQTAVGENRRKQKLSQKRTGELLLQNVLKSPKF</sequence>
<dbReference type="InParanoid" id="H2Z803"/>
<feature type="compositionally biased region" description="Basic and acidic residues" evidence="1">
    <location>
        <begin position="1"/>
        <end position="12"/>
    </location>
</feature>
<dbReference type="Proteomes" id="UP000007875">
    <property type="component" value="Unassembled WGS sequence"/>
</dbReference>
<reference evidence="2" key="2">
    <citation type="submission" date="2025-08" db="UniProtKB">
        <authorList>
            <consortium name="Ensembl"/>
        </authorList>
    </citation>
    <scope>IDENTIFICATION</scope>
</reference>
<reference evidence="3" key="1">
    <citation type="submission" date="2003-08" db="EMBL/GenBank/DDBJ databases">
        <authorList>
            <person name="Birren B."/>
            <person name="Nusbaum C."/>
            <person name="Abebe A."/>
            <person name="Abouelleil A."/>
            <person name="Adekoya E."/>
            <person name="Ait-zahra M."/>
            <person name="Allen N."/>
            <person name="Allen T."/>
            <person name="An P."/>
            <person name="Anderson M."/>
            <person name="Anderson S."/>
            <person name="Arachchi H."/>
            <person name="Armbruster J."/>
            <person name="Bachantsang P."/>
            <person name="Baldwin J."/>
            <person name="Barry A."/>
            <person name="Bayul T."/>
            <person name="Blitshsteyn B."/>
            <person name="Bloom T."/>
            <person name="Blye J."/>
            <person name="Boguslavskiy L."/>
            <person name="Borowsky M."/>
            <person name="Boukhgalter B."/>
            <person name="Brunache A."/>
            <person name="Butler J."/>
            <person name="Calixte N."/>
            <person name="Calvo S."/>
            <person name="Camarata J."/>
            <person name="Campo K."/>
            <person name="Chang J."/>
            <person name="Cheshatsang Y."/>
            <person name="Citroen M."/>
            <person name="Collymore A."/>
            <person name="Considine T."/>
            <person name="Cook A."/>
            <person name="Cooke P."/>
            <person name="Corum B."/>
            <person name="Cuomo C."/>
            <person name="David R."/>
            <person name="Dawoe T."/>
            <person name="Degray S."/>
            <person name="Dodge S."/>
            <person name="Dooley K."/>
            <person name="Dorje P."/>
            <person name="Dorjee K."/>
            <person name="Dorris L."/>
            <person name="Duffey N."/>
            <person name="Dupes A."/>
            <person name="Elkins T."/>
            <person name="Engels R."/>
            <person name="Erickson J."/>
            <person name="Farina A."/>
            <person name="Faro S."/>
            <person name="Ferreira P."/>
            <person name="Fischer H."/>
            <person name="Fitzgerald M."/>
            <person name="Foley K."/>
            <person name="Gage D."/>
            <person name="Galagan J."/>
            <person name="Gearin G."/>
            <person name="Gnerre S."/>
            <person name="Gnirke A."/>
            <person name="Goyette A."/>
            <person name="Graham J."/>
            <person name="Grandbois E."/>
            <person name="Gyaltsen K."/>
            <person name="Hafez N."/>
            <person name="Hagopian D."/>
            <person name="Hagos B."/>
            <person name="Hall J."/>
            <person name="Hatcher B."/>
            <person name="Heller A."/>
            <person name="Higgins H."/>
            <person name="Honan T."/>
            <person name="Horn A."/>
            <person name="Houde N."/>
            <person name="Hughes L."/>
            <person name="Hulme W."/>
            <person name="Husby E."/>
            <person name="Iliev I."/>
            <person name="Jaffe D."/>
            <person name="Jones C."/>
            <person name="Kamal M."/>
            <person name="Kamat A."/>
            <person name="Kamvysselis M."/>
            <person name="Karlsson E."/>
            <person name="Kells C."/>
            <person name="Kieu A."/>
            <person name="Kisner P."/>
            <person name="Kodira C."/>
            <person name="Kulbokas E."/>
            <person name="Labutti K."/>
            <person name="Lama D."/>
            <person name="Landers T."/>
            <person name="Leger J."/>
            <person name="Levine S."/>
            <person name="Lewis D."/>
            <person name="Lewis T."/>
            <person name="Lindblad-toh K."/>
            <person name="Liu X."/>
            <person name="Lokyitsang T."/>
            <person name="Lokyitsang Y."/>
            <person name="Lucien O."/>
            <person name="Lui A."/>
            <person name="Ma L.J."/>
            <person name="Mabbitt R."/>
            <person name="Macdonald J."/>
            <person name="Maclean C."/>
            <person name="Major J."/>
            <person name="Manning J."/>
            <person name="Marabella R."/>
            <person name="Maru K."/>
            <person name="Matthews C."/>
            <person name="Mauceli E."/>
            <person name="Mccarthy M."/>
            <person name="Mcdonough S."/>
            <person name="Mcghee T."/>
            <person name="Meldrim J."/>
            <person name="Meneus L."/>
            <person name="Mesirov J."/>
            <person name="Mihalev A."/>
            <person name="Mihova T."/>
            <person name="Mikkelsen T."/>
            <person name="Mlenga V."/>
            <person name="Moru K."/>
            <person name="Mozes J."/>
            <person name="Mulrain L."/>
            <person name="Munson G."/>
            <person name="Naylor J."/>
            <person name="Newes C."/>
            <person name="Nguyen C."/>
            <person name="Nguyen N."/>
            <person name="Nguyen T."/>
            <person name="Nicol R."/>
            <person name="Nielsen C."/>
            <person name="Nizzari M."/>
            <person name="Norbu C."/>
            <person name="Norbu N."/>
            <person name="O'donnell P."/>
            <person name="Okoawo O."/>
            <person name="O'leary S."/>
            <person name="Omotosho B."/>
            <person name="O'neill K."/>
            <person name="Osman S."/>
            <person name="Parker S."/>
            <person name="Perrin D."/>
            <person name="Phunkhang P."/>
            <person name="Piqani B."/>
            <person name="Purcell S."/>
            <person name="Rachupka T."/>
            <person name="Ramasamy U."/>
            <person name="Rameau R."/>
            <person name="Ray V."/>
            <person name="Raymond C."/>
            <person name="Retta R."/>
            <person name="Richardson S."/>
            <person name="Rise C."/>
            <person name="Rodriguez J."/>
            <person name="Rogers J."/>
            <person name="Rogov P."/>
            <person name="Rutman M."/>
            <person name="Schupbach R."/>
            <person name="Seaman C."/>
            <person name="Settipalli S."/>
            <person name="Sharpe T."/>
            <person name="Sheridan J."/>
            <person name="Sherpa N."/>
            <person name="Shi J."/>
            <person name="Smirnov S."/>
            <person name="Smith C."/>
            <person name="Sougnez C."/>
            <person name="Spencer B."/>
            <person name="Stalker J."/>
            <person name="Stange-thomann N."/>
            <person name="Stavropoulos S."/>
            <person name="Stetson K."/>
            <person name="Stone C."/>
            <person name="Stone S."/>
            <person name="Stubbs M."/>
            <person name="Talamas J."/>
            <person name="Tchuinga P."/>
            <person name="Tenzing P."/>
            <person name="Tesfaye S."/>
            <person name="Theodore J."/>
            <person name="Thoulutsang Y."/>
            <person name="Topham K."/>
            <person name="Towey S."/>
            <person name="Tsamla T."/>
            <person name="Tsomo N."/>
            <person name="Vallee D."/>
            <person name="Vassiliev H."/>
            <person name="Venkataraman V."/>
            <person name="Vinson J."/>
            <person name="Vo A."/>
            <person name="Wade C."/>
            <person name="Wang S."/>
            <person name="Wangchuk T."/>
            <person name="Wangdi T."/>
            <person name="Whittaker C."/>
            <person name="Wilkinson J."/>
            <person name="Wu Y."/>
            <person name="Wyman D."/>
            <person name="Yadav S."/>
            <person name="Yang S."/>
            <person name="Yang X."/>
            <person name="Yeager S."/>
            <person name="Yee E."/>
            <person name="Young G."/>
            <person name="Zainoun J."/>
            <person name="Zembeck L."/>
            <person name="Zimmer A."/>
            <person name="Zody M."/>
            <person name="Lander E."/>
        </authorList>
    </citation>
    <scope>NUCLEOTIDE SEQUENCE [LARGE SCALE GENOMIC DNA]</scope>
</reference>
<protein>
    <submittedName>
        <fullName evidence="2">Uncharacterized protein</fullName>
    </submittedName>
</protein>
<name>H2Z803_CIOSA</name>
<evidence type="ECO:0000313" key="2">
    <source>
        <dbReference type="Ensembl" id="ENSCSAVP00000013715.1"/>
    </source>
</evidence>
<proteinExistence type="predicted"/>
<dbReference type="Ensembl" id="ENSCSAVT00000013873.1">
    <property type="protein sequence ID" value="ENSCSAVP00000013715.1"/>
    <property type="gene ID" value="ENSCSAVG00000008043.1"/>
</dbReference>
<accession>H2Z803</accession>
<feature type="region of interest" description="Disordered" evidence="1">
    <location>
        <begin position="118"/>
        <end position="143"/>
    </location>
</feature>
<feature type="compositionally biased region" description="Basic and acidic residues" evidence="1">
    <location>
        <begin position="84"/>
        <end position="94"/>
    </location>
</feature>
<feature type="region of interest" description="Disordered" evidence="1">
    <location>
        <begin position="64"/>
        <end position="94"/>
    </location>
</feature>
<evidence type="ECO:0000256" key="1">
    <source>
        <dbReference type="SAM" id="MobiDB-lite"/>
    </source>
</evidence>
<organism evidence="2 3">
    <name type="scientific">Ciona savignyi</name>
    <name type="common">Pacific transparent sea squirt</name>
    <dbReference type="NCBI Taxonomy" id="51511"/>
    <lineage>
        <taxon>Eukaryota</taxon>
        <taxon>Metazoa</taxon>
        <taxon>Chordata</taxon>
        <taxon>Tunicata</taxon>
        <taxon>Ascidiacea</taxon>
        <taxon>Phlebobranchia</taxon>
        <taxon>Cionidae</taxon>
        <taxon>Ciona</taxon>
    </lineage>
</organism>
<reference evidence="2" key="3">
    <citation type="submission" date="2025-09" db="UniProtKB">
        <authorList>
            <consortium name="Ensembl"/>
        </authorList>
    </citation>
    <scope>IDENTIFICATION</scope>
</reference>
<keyword evidence="3" id="KW-1185">Reference proteome</keyword>
<dbReference type="HOGENOM" id="CLU_1677243_0_0_1"/>
<evidence type="ECO:0000313" key="3">
    <source>
        <dbReference type="Proteomes" id="UP000007875"/>
    </source>
</evidence>
<feature type="region of interest" description="Disordered" evidence="1">
    <location>
        <begin position="1"/>
        <end position="22"/>
    </location>
</feature>
<dbReference type="AlphaFoldDB" id="H2Z803"/>
<feature type="compositionally biased region" description="Polar residues" evidence="1">
    <location>
        <begin position="118"/>
        <end position="129"/>
    </location>
</feature>